<evidence type="ECO:0000256" key="1">
    <source>
        <dbReference type="SAM" id="MobiDB-lite"/>
    </source>
</evidence>
<proteinExistence type="predicted"/>
<evidence type="ECO:0000313" key="2">
    <source>
        <dbReference type="EMBL" id="PFH35375.1"/>
    </source>
</evidence>
<comment type="caution">
    <text evidence="2">The sequence shown here is derived from an EMBL/GenBank/DDBJ whole genome shotgun (WGS) entry which is preliminary data.</text>
</comment>
<reference evidence="2 3" key="1">
    <citation type="submission" date="2017-09" db="EMBL/GenBank/DDBJ databases">
        <title>Genome sequencing of Besnoitia besnoiti strain Bb-Ger1.</title>
        <authorList>
            <person name="Schares G."/>
            <person name="Venepally P."/>
            <person name="Lorenzi H.A."/>
        </authorList>
    </citation>
    <scope>NUCLEOTIDE SEQUENCE [LARGE SCALE GENOMIC DNA]</scope>
    <source>
        <strain evidence="2 3">Bb-Ger1</strain>
    </source>
</reference>
<accession>A0A2A9MBM8</accession>
<dbReference type="RefSeq" id="XP_029219384.1">
    <property type="nucleotide sequence ID" value="XM_029364676.1"/>
</dbReference>
<dbReference type="InterPro" id="IPR018788">
    <property type="entry name" value="Proteasome_assmbl_chp_3"/>
</dbReference>
<dbReference type="Pfam" id="PF10178">
    <property type="entry name" value="PAC3"/>
    <property type="match status" value="1"/>
</dbReference>
<evidence type="ECO:0000313" key="3">
    <source>
        <dbReference type="Proteomes" id="UP000224006"/>
    </source>
</evidence>
<dbReference type="Gene3D" id="3.30.230.90">
    <property type="match status" value="1"/>
</dbReference>
<name>A0A2A9MBM8_BESBE</name>
<dbReference type="GO" id="GO:0043248">
    <property type="term" value="P:proteasome assembly"/>
    <property type="evidence" value="ECO:0007669"/>
    <property type="project" value="InterPro"/>
</dbReference>
<sequence length="180" mass="19531">MDAIVAEASAALPDVPTIARAALAAGQAPGAQNPPQHGPSAGVRGQDEDDEDVALARQIRKAGVSTPRVQEKLFTIEGKDVAVICVTFSDKFFITISDNGKMAAMIQGSAGFEEQRADFGVRFIFGDRHREYFLVYARELLAIISARTKKELLLAISVSVDRPSFFRAVMDGIRANFQFV</sequence>
<dbReference type="PANTHER" id="PTHR31051">
    <property type="entry name" value="PROTEASOME ASSEMBLY CHAPERONE 3"/>
    <property type="match status" value="1"/>
</dbReference>
<feature type="compositionally biased region" description="Low complexity" evidence="1">
    <location>
        <begin position="23"/>
        <end position="39"/>
    </location>
</feature>
<protein>
    <submittedName>
        <fullName evidence="2">Uncharacterized protein</fullName>
    </submittedName>
</protein>
<dbReference type="EMBL" id="NWUJ01000005">
    <property type="protein sequence ID" value="PFH35375.1"/>
    <property type="molecule type" value="Genomic_DNA"/>
</dbReference>
<gene>
    <name evidence="2" type="ORF">BESB_062620</name>
</gene>
<dbReference type="Proteomes" id="UP000224006">
    <property type="component" value="Chromosome V"/>
</dbReference>
<dbReference type="OrthoDB" id="5839at2759"/>
<dbReference type="VEuPathDB" id="ToxoDB:BESB_062620"/>
<dbReference type="PANTHER" id="PTHR31051:SF1">
    <property type="entry name" value="PROTEASOME ASSEMBLY CHAPERONE 3"/>
    <property type="match status" value="1"/>
</dbReference>
<dbReference type="KEGG" id="bbes:BESB_062620"/>
<dbReference type="AlphaFoldDB" id="A0A2A9MBM8"/>
<dbReference type="GeneID" id="40311190"/>
<keyword evidence="3" id="KW-1185">Reference proteome</keyword>
<feature type="region of interest" description="Disordered" evidence="1">
    <location>
        <begin position="23"/>
        <end position="49"/>
    </location>
</feature>
<organism evidence="2 3">
    <name type="scientific">Besnoitia besnoiti</name>
    <name type="common">Apicomplexan protozoan</name>
    <dbReference type="NCBI Taxonomy" id="94643"/>
    <lineage>
        <taxon>Eukaryota</taxon>
        <taxon>Sar</taxon>
        <taxon>Alveolata</taxon>
        <taxon>Apicomplexa</taxon>
        <taxon>Conoidasida</taxon>
        <taxon>Coccidia</taxon>
        <taxon>Eucoccidiorida</taxon>
        <taxon>Eimeriorina</taxon>
        <taxon>Sarcocystidae</taxon>
        <taxon>Besnoitia</taxon>
    </lineage>
</organism>
<dbReference type="InterPro" id="IPR053720">
    <property type="entry name" value="Psm_Assembly_Chaperone"/>
</dbReference>